<dbReference type="PANTHER" id="PTHR31346">
    <property type="entry name" value="MULTIPLE ORGANELLAR RNA EDITING FACTOR 2, CHLOROPLASTIC-RELATED-RELATED"/>
    <property type="match status" value="1"/>
</dbReference>
<feature type="domain" description="MORF/ORRM1/DAG-like MORF" evidence="4">
    <location>
        <begin position="208"/>
        <end position="299"/>
    </location>
</feature>
<dbReference type="AlphaFoldDB" id="A0A8S1ZS82"/>
<dbReference type="EMBL" id="LR999452">
    <property type="protein sequence ID" value="CAE5963905.1"/>
    <property type="molecule type" value="Genomic_DNA"/>
</dbReference>
<reference evidence="5" key="1">
    <citation type="submission" date="2021-01" db="EMBL/GenBank/DDBJ databases">
        <authorList>
            <person name="Bezrukov I."/>
        </authorList>
    </citation>
    <scope>NUCLEOTIDE SEQUENCE</scope>
</reference>
<evidence type="ECO:0000256" key="1">
    <source>
        <dbReference type="ARBA" id="ARBA00022664"/>
    </source>
</evidence>
<gene>
    <name evidence="5" type="ORF">AARE701A_LOCUS5265</name>
</gene>
<proteinExistence type="predicted"/>
<evidence type="ECO:0000256" key="3">
    <source>
        <dbReference type="SAM" id="MobiDB-lite"/>
    </source>
</evidence>
<evidence type="ECO:0000256" key="2">
    <source>
        <dbReference type="ARBA" id="ARBA00022946"/>
    </source>
</evidence>
<evidence type="ECO:0000313" key="6">
    <source>
        <dbReference type="Proteomes" id="UP000682877"/>
    </source>
</evidence>
<dbReference type="InterPro" id="IPR054059">
    <property type="entry name" value="MORF/ORRM1/DAG-like_MORF"/>
</dbReference>
<evidence type="ECO:0000259" key="4">
    <source>
        <dbReference type="Pfam" id="PF21864"/>
    </source>
</evidence>
<keyword evidence="2" id="KW-0809">Transit peptide</keyword>
<dbReference type="PANTHER" id="PTHR31346:SF12">
    <property type="entry name" value="MULTIPLE ORGANELLAR RNA EDITING FACTOR 7, MITOCHONDRIAL"/>
    <property type="match status" value="1"/>
</dbReference>
<keyword evidence="1" id="KW-0507">mRNA processing</keyword>
<sequence>MARIIRRPLNLTAAARFRLAPLSPFSGNSGSINSDTTRCSELIRVPSLVEGCDYKHWLVLMKPPNGYPTRNHIVQSFFETLAMALGSEEEAKKSIYSVSTKYYYAFGCRFQEPLTYKIRSLPDVKWVLPDSFIVDGDNRYGGSDVSSFKVGPLSMARIIRRPLNLTAAARFRLAPLSPFSGNSGSVNSDTTRWSELIRVPSLVEGCDYKHWLVLMKPPNGYPTRNHIVQSFFETLAMALGSDEEAKKSIYSVSTKYYYAFGCRVHEPLTYKIRSLPDVKWVLPDSYIVDGDNRYGGEPFVDGEVVQYDEKYHADWLRDQTDDDANNRVVKKKPRRKRKKKLI</sequence>
<organism evidence="5 6">
    <name type="scientific">Arabidopsis arenosa</name>
    <name type="common">Sand rock-cress</name>
    <name type="synonym">Cardaminopsis arenosa</name>
    <dbReference type="NCBI Taxonomy" id="38785"/>
    <lineage>
        <taxon>Eukaryota</taxon>
        <taxon>Viridiplantae</taxon>
        <taxon>Streptophyta</taxon>
        <taxon>Embryophyta</taxon>
        <taxon>Tracheophyta</taxon>
        <taxon>Spermatophyta</taxon>
        <taxon>Magnoliopsida</taxon>
        <taxon>eudicotyledons</taxon>
        <taxon>Gunneridae</taxon>
        <taxon>Pentapetalae</taxon>
        <taxon>rosids</taxon>
        <taxon>malvids</taxon>
        <taxon>Brassicales</taxon>
        <taxon>Brassicaceae</taxon>
        <taxon>Camelineae</taxon>
        <taxon>Arabidopsis</taxon>
    </lineage>
</organism>
<dbReference type="Proteomes" id="UP000682877">
    <property type="component" value="Chromosome 2"/>
</dbReference>
<evidence type="ECO:0000313" key="5">
    <source>
        <dbReference type="EMBL" id="CAE5963905.1"/>
    </source>
</evidence>
<dbReference type="GO" id="GO:0005739">
    <property type="term" value="C:mitochondrion"/>
    <property type="evidence" value="ECO:0007669"/>
    <property type="project" value="TreeGrafter"/>
</dbReference>
<dbReference type="GO" id="GO:0016554">
    <property type="term" value="P:cytidine to uridine editing"/>
    <property type="evidence" value="ECO:0007669"/>
    <property type="project" value="InterPro"/>
</dbReference>
<name>A0A8S1ZS82_ARAAE</name>
<feature type="domain" description="MORF/ORRM1/DAG-like MORF" evidence="4">
    <location>
        <begin position="54"/>
        <end position="144"/>
    </location>
</feature>
<keyword evidence="6" id="KW-1185">Reference proteome</keyword>
<accession>A0A8S1ZS82</accession>
<dbReference type="InterPro" id="IPR039206">
    <property type="entry name" value="MORF/ORRM1/DAG-like"/>
</dbReference>
<feature type="compositionally biased region" description="Basic residues" evidence="3">
    <location>
        <begin position="328"/>
        <end position="342"/>
    </location>
</feature>
<feature type="region of interest" description="Disordered" evidence="3">
    <location>
        <begin position="322"/>
        <end position="342"/>
    </location>
</feature>
<dbReference type="GO" id="GO:0006397">
    <property type="term" value="P:mRNA processing"/>
    <property type="evidence" value="ECO:0007669"/>
    <property type="project" value="UniProtKB-KW"/>
</dbReference>
<protein>
    <recommendedName>
        <fullName evidence="4">MORF/ORRM1/DAG-like MORF domain-containing protein</fullName>
    </recommendedName>
</protein>
<dbReference type="Pfam" id="PF21864">
    <property type="entry name" value="MORF_dom"/>
    <property type="match status" value="2"/>
</dbReference>
<dbReference type="GO" id="GO:0080156">
    <property type="term" value="P:mitochondrial mRNA modification"/>
    <property type="evidence" value="ECO:0007669"/>
    <property type="project" value="TreeGrafter"/>
</dbReference>